<keyword evidence="2 7" id="KW-0812">Transmembrane</keyword>
<dbReference type="Gene3D" id="3.30.160.60">
    <property type="entry name" value="Classic Zinc Finger"/>
    <property type="match status" value="1"/>
</dbReference>
<proteinExistence type="inferred from homology"/>
<evidence type="ECO:0000256" key="6">
    <source>
        <dbReference type="ARBA" id="ARBA00023316"/>
    </source>
</evidence>
<dbReference type="HAMAP" id="MF_02065">
    <property type="entry name" value="MltG"/>
    <property type="match status" value="1"/>
</dbReference>
<dbReference type="PANTHER" id="PTHR30518">
    <property type="entry name" value="ENDOLYTIC MUREIN TRANSGLYCOSYLASE"/>
    <property type="match status" value="1"/>
</dbReference>
<dbReference type="RefSeq" id="WP_200257595.1">
    <property type="nucleotide sequence ID" value="NZ_NRSH01000042.1"/>
</dbReference>
<dbReference type="Pfam" id="PF02618">
    <property type="entry name" value="YceG"/>
    <property type="match status" value="1"/>
</dbReference>
<accession>A0ABS1E648</accession>
<protein>
    <recommendedName>
        <fullName evidence="7">Endolytic murein transglycosylase</fullName>
        <ecNumber evidence="7">4.2.2.29</ecNumber>
    </recommendedName>
    <alternativeName>
        <fullName evidence="7">Peptidoglycan lytic transglycosylase</fullName>
    </alternativeName>
    <alternativeName>
        <fullName evidence="7">Peptidoglycan polymerization terminase</fullName>
    </alternativeName>
</protein>
<evidence type="ECO:0000256" key="1">
    <source>
        <dbReference type="ARBA" id="ARBA00022475"/>
    </source>
</evidence>
<sequence>MARPSRWLVRAAAAAAGGAALALAALGWLAYEIHQPLRVADPPGRLEVAPGASLNGVTRTLHERGWASLGAMLGLRLYGRAQGVAGRLQSGEYAVEAGMTARGLLSRIVDGEVIQYRLTVVEGWTFARFRRALERHEAVRATLEEVPDDQLLEALGLGGRDPEGLFFPTTYQFPRGTSDRKLLRTAYREMQERLERIWAQRQEGLPLEGPYEALILASLIEREVRVAEERRRVAGVFTRRLERGMRLQADPSVRYGLGEEHEGRLRRADLRRETPYNTYTHHGLPPTPIALPSAAALRAAVNPAEGEALYFVARGDGTHHFSATLEEHNRAVERYILGEGGAE</sequence>
<dbReference type="GO" id="GO:0016829">
    <property type="term" value="F:lyase activity"/>
    <property type="evidence" value="ECO:0007669"/>
    <property type="project" value="UniProtKB-KW"/>
</dbReference>
<dbReference type="InterPro" id="IPR003770">
    <property type="entry name" value="MLTG-like"/>
</dbReference>
<gene>
    <name evidence="7" type="primary">mltG</name>
    <name evidence="8" type="ORF">CKO13_05225</name>
</gene>
<keyword evidence="7" id="KW-0997">Cell inner membrane</keyword>
<evidence type="ECO:0000313" key="8">
    <source>
        <dbReference type="EMBL" id="MBK1726433.1"/>
    </source>
</evidence>
<dbReference type="Proteomes" id="UP000738126">
    <property type="component" value="Unassembled WGS sequence"/>
</dbReference>
<comment type="function">
    <text evidence="7">Functions as a peptidoglycan terminase that cleaves nascent peptidoglycan strands endolytically to terminate their elongation.</text>
</comment>
<comment type="caution">
    <text evidence="8">The sequence shown here is derived from an EMBL/GenBank/DDBJ whole genome shotgun (WGS) entry which is preliminary data.</text>
</comment>
<evidence type="ECO:0000256" key="7">
    <source>
        <dbReference type="HAMAP-Rule" id="MF_02065"/>
    </source>
</evidence>
<dbReference type="EMBL" id="NRSH01000042">
    <property type="protein sequence ID" value="MBK1726433.1"/>
    <property type="molecule type" value="Genomic_DNA"/>
</dbReference>
<reference evidence="8 9" key="1">
    <citation type="journal article" date="2020" name="Microorganisms">
        <title>Osmotic Adaptation and Compatible Solute Biosynthesis of Phototrophic Bacteria as Revealed from Genome Analyses.</title>
        <authorList>
            <person name="Imhoff J.F."/>
            <person name="Rahn T."/>
            <person name="Kunzel S."/>
            <person name="Keller A."/>
            <person name="Neulinger S.C."/>
        </authorList>
    </citation>
    <scope>NUCLEOTIDE SEQUENCE [LARGE SCALE GENOMIC DNA]</scope>
    <source>
        <strain evidence="8 9">DSM 15116</strain>
    </source>
</reference>
<evidence type="ECO:0000256" key="4">
    <source>
        <dbReference type="ARBA" id="ARBA00023136"/>
    </source>
</evidence>
<feature type="site" description="Important for catalytic activity" evidence="7">
    <location>
        <position position="223"/>
    </location>
</feature>
<keyword evidence="4 7" id="KW-0472">Membrane</keyword>
<evidence type="ECO:0000256" key="5">
    <source>
        <dbReference type="ARBA" id="ARBA00023239"/>
    </source>
</evidence>
<comment type="catalytic activity">
    <reaction evidence="7">
        <text>a peptidoglycan chain = a peptidoglycan chain with N-acetyl-1,6-anhydromuramyl-[peptide] at the reducing end + a peptidoglycan chain with N-acetylglucosamine at the non-reducing end.</text>
        <dbReference type="EC" id="4.2.2.29"/>
    </reaction>
</comment>
<dbReference type="NCBIfam" id="TIGR00247">
    <property type="entry name" value="endolytic transglycosylase MltG"/>
    <property type="match status" value="1"/>
</dbReference>
<dbReference type="PANTHER" id="PTHR30518:SF2">
    <property type="entry name" value="ENDOLYTIC MUREIN TRANSGLYCOSYLASE"/>
    <property type="match status" value="1"/>
</dbReference>
<dbReference type="EC" id="4.2.2.29" evidence="7"/>
<keyword evidence="9" id="KW-1185">Reference proteome</keyword>
<keyword evidence="3 7" id="KW-1133">Transmembrane helix</keyword>
<evidence type="ECO:0000313" key="9">
    <source>
        <dbReference type="Proteomes" id="UP000738126"/>
    </source>
</evidence>
<evidence type="ECO:0000256" key="3">
    <source>
        <dbReference type="ARBA" id="ARBA00022989"/>
    </source>
</evidence>
<keyword evidence="5 7" id="KW-0456">Lyase</keyword>
<name>A0ABS1E648_9GAMM</name>
<dbReference type="Gene3D" id="3.30.1490.480">
    <property type="entry name" value="Endolytic murein transglycosylase"/>
    <property type="match status" value="1"/>
</dbReference>
<keyword evidence="6 7" id="KW-0961">Cell wall biogenesis/degradation</keyword>
<dbReference type="CDD" id="cd08010">
    <property type="entry name" value="MltG_like"/>
    <property type="match status" value="1"/>
</dbReference>
<comment type="similarity">
    <text evidence="7">Belongs to the transglycosylase MltG family.</text>
</comment>
<keyword evidence="1 7" id="KW-1003">Cell membrane</keyword>
<evidence type="ECO:0000256" key="2">
    <source>
        <dbReference type="ARBA" id="ARBA00022692"/>
    </source>
</evidence>
<organism evidence="8 9">
    <name type="scientific">Halorhodospira neutriphila</name>
    <dbReference type="NCBI Taxonomy" id="168379"/>
    <lineage>
        <taxon>Bacteria</taxon>
        <taxon>Pseudomonadati</taxon>
        <taxon>Pseudomonadota</taxon>
        <taxon>Gammaproteobacteria</taxon>
        <taxon>Chromatiales</taxon>
        <taxon>Ectothiorhodospiraceae</taxon>
        <taxon>Halorhodospira</taxon>
    </lineage>
</organism>